<dbReference type="SUPFAM" id="SSF75620">
    <property type="entry name" value="Release factor"/>
    <property type="match status" value="1"/>
</dbReference>
<dbReference type="HAMAP" id="MF_00093">
    <property type="entry name" value="Rel_fac_1"/>
    <property type="match status" value="1"/>
</dbReference>
<reference evidence="6" key="1">
    <citation type="journal article" date="2015" name="Nature">
        <title>Complex archaea that bridge the gap between prokaryotes and eukaryotes.</title>
        <authorList>
            <person name="Spang A."/>
            <person name="Saw J.H."/>
            <person name="Jorgensen S.L."/>
            <person name="Zaremba-Niedzwiedzka K."/>
            <person name="Martijn J."/>
            <person name="Lind A.E."/>
            <person name="van Eijk R."/>
            <person name="Schleper C."/>
            <person name="Guy L."/>
            <person name="Ettema T.J."/>
        </authorList>
    </citation>
    <scope>NUCLEOTIDE SEQUENCE</scope>
</reference>
<dbReference type="InterPro" id="IPR000352">
    <property type="entry name" value="Pep_chain_release_fac_I"/>
</dbReference>
<proteinExistence type="inferred from homology"/>
<organism evidence="6">
    <name type="scientific">marine sediment metagenome</name>
    <dbReference type="NCBI Taxonomy" id="412755"/>
    <lineage>
        <taxon>unclassified sequences</taxon>
        <taxon>metagenomes</taxon>
        <taxon>ecological metagenomes</taxon>
    </lineage>
</organism>
<evidence type="ECO:0000256" key="1">
    <source>
        <dbReference type="ARBA" id="ARBA00010835"/>
    </source>
</evidence>
<keyword evidence="2" id="KW-0488">Methylation</keyword>
<dbReference type="GO" id="GO:0016149">
    <property type="term" value="F:translation release factor activity, codon specific"/>
    <property type="evidence" value="ECO:0007669"/>
    <property type="project" value="InterPro"/>
</dbReference>
<dbReference type="PANTHER" id="PTHR43804">
    <property type="entry name" value="LD18447P"/>
    <property type="match status" value="1"/>
</dbReference>
<dbReference type="Pfam" id="PF00472">
    <property type="entry name" value="RF-1"/>
    <property type="match status" value="1"/>
</dbReference>
<evidence type="ECO:0000256" key="2">
    <source>
        <dbReference type="ARBA" id="ARBA00022481"/>
    </source>
</evidence>
<dbReference type="EMBL" id="LAZR01003586">
    <property type="protein sequence ID" value="KKN16720.1"/>
    <property type="molecule type" value="Genomic_DNA"/>
</dbReference>
<comment type="similarity">
    <text evidence="1">Belongs to the prokaryotic/mitochondrial release factor family.</text>
</comment>
<dbReference type="Gene3D" id="3.30.160.20">
    <property type="match status" value="1"/>
</dbReference>
<keyword evidence="3" id="KW-0648">Protein biosynthesis</keyword>
<dbReference type="FunFam" id="3.30.70.1660:FF:000002">
    <property type="entry name" value="Peptide chain release factor 1"/>
    <property type="match status" value="1"/>
</dbReference>
<dbReference type="PROSITE" id="PS00745">
    <property type="entry name" value="RF_PROK_I"/>
    <property type="match status" value="1"/>
</dbReference>
<accession>A0A0F9NB18</accession>
<comment type="caution">
    <text evidence="6">The sequence shown here is derived from an EMBL/GenBank/DDBJ whole genome shotgun (WGS) entry which is preliminary data.</text>
</comment>
<gene>
    <name evidence="6" type="ORF">LCGC14_0973050</name>
</gene>
<dbReference type="Pfam" id="PF03462">
    <property type="entry name" value="PCRF"/>
    <property type="match status" value="1"/>
</dbReference>
<dbReference type="NCBIfam" id="NF001859">
    <property type="entry name" value="PRK00591.1"/>
    <property type="match status" value="1"/>
</dbReference>
<evidence type="ECO:0000256" key="3">
    <source>
        <dbReference type="ARBA" id="ARBA00022917"/>
    </source>
</evidence>
<evidence type="ECO:0000259" key="5">
    <source>
        <dbReference type="PROSITE" id="PS00745"/>
    </source>
</evidence>
<evidence type="ECO:0000313" key="6">
    <source>
        <dbReference type="EMBL" id="KKN16720.1"/>
    </source>
</evidence>
<feature type="coiled-coil region" evidence="4">
    <location>
        <begin position="259"/>
        <end position="294"/>
    </location>
</feature>
<feature type="domain" description="Prokaryotic-type class I peptide chain release factors" evidence="5">
    <location>
        <begin position="226"/>
        <end position="242"/>
    </location>
</feature>
<keyword evidence="4" id="KW-0175">Coiled coil</keyword>
<dbReference type="PANTHER" id="PTHR43804:SF7">
    <property type="entry name" value="LD18447P"/>
    <property type="match status" value="1"/>
</dbReference>
<dbReference type="InterPro" id="IPR045853">
    <property type="entry name" value="Pep_chain_release_fac_I_sf"/>
</dbReference>
<dbReference type="FunFam" id="3.30.160.20:FF:000004">
    <property type="entry name" value="Peptide chain release factor 1"/>
    <property type="match status" value="1"/>
</dbReference>
<dbReference type="NCBIfam" id="TIGR00019">
    <property type="entry name" value="prfA"/>
    <property type="match status" value="1"/>
</dbReference>
<dbReference type="InterPro" id="IPR050057">
    <property type="entry name" value="Prokaryotic/Mito_RF"/>
</dbReference>
<sequence>MQKKIEQIVNKYKELEQQLTQPEVFNDPQKIAQVSKEHASLKQTTELIERIKKLDTDIEDARTMVSAEQDSEMRQFLEDEMKGNVELKEQLEEELKTLLVPKDPNDEKDIIMEIRAGAGGNEAALFAGDLYRLYSRFAERNGFKVDTMNSSPADVGGYKEIIFGIEGKGAYSLLKYESGVHRVQRIPVTESGGRIHTSTATVAVLPEVEDVEVELDLNDLSVDVFRSSGPGGQSVNTTDSAVRITHEPTGIVVSCQDQKSQLQNKVKAMKILRARLYEKQLEEQQKELAGARRVQIGTGDRSEKIRTYNFPQNRITDHRIKFSIHGLESVLDGEISELIQKLSDADREEKSKITEQA</sequence>
<dbReference type="Gene3D" id="3.30.70.1660">
    <property type="match status" value="1"/>
</dbReference>
<dbReference type="InterPro" id="IPR005139">
    <property type="entry name" value="PCRF"/>
</dbReference>
<dbReference type="AlphaFoldDB" id="A0A0F9NB18"/>
<evidence type="ECO:0000256" key="4">
    <source>
        <dbReference type="SAM" id="Coils"/>
    </source>
</evidence>
<dbReference type="SMART" id="SM00937">
    <property type="entry name" value="PCRF"/>
    <property type="match status" value="1"/>
</dbReference>
<dbReference type="GO" id="GO:0005737">
    <property type="term" value="C:cytoplasm"/>
    <property type="evidence" value="ECO:0007669"/>
    <property type="project" value="UniProtKB-ARBA"/>
</dbReference>
<dbReference type="InterPro" id="IPR004373">
    <property type="entry name" value="RF-1"/>
</dbReference>
<protein>
    <recommendedName>
        <fullName evidence="5">Prokaryotic-type class I peptide chain release factors domain-containing protein</fullName>
    </recommendedName>
</protein>
<dbReference type="Gene3D" id="6.10.140.1950">
    <property type="match status" value="1"/>
</dbReference>
<name>A0A0F9NB18_9ZZZZ</name>